<dbReference type="SUPFAM" id="SSF52113">
    <property type="entry name" value="BRCT domain"/>
    <property type="match status" value="1"/>
</dbReference>
<dbReference type="InterPro" id="IPR043502">
    <property type="entry name" value="DNA/RNA_pol_sf"/>
</dbReference>
<keyword evidence="5" id="KW-1185">Reference proteome</keyword>
<protein>
    <submittedName>
        <fullName evidence="4">ImpB/MucB/SamB family protein</fullName>
    </submittedName>
</protein>
<reference evidence="4 5" key="1">
    <citation type="submission" date="2014-03" db="EMBL/GenBank/DDBJ databases">
        <title>Draft genome of the hookworm Oesophagostomum dentatum.</title>
        <authorList>
            <person name="Mitreva M."/>
        </authorList>
    </citation>
    <scope>NUCLEOTIDE SEQUENCE [LARGE SCALE GENOMIC DNA]</scope>
    <source>
        <strain evidence="4 5">OD-Hann</strain>
    </source>
</reference>
<dbReference type="PANTHER" id="PTHR45990:SF1">
    <property type="entry name" value="DNA REPAIR PROTEIN REV1"/>
    <property type="match status" value="1"/>
</dbReference>
<dbReference type="GO" id="GO:0017125">
    <property type="term" value="F:deoxycytidyl transferase activity"/>
    <property type="evidence" value="ECO:0007669"/>
    <property type="project" value="TreeGrafter"/>
</dbReference>
<accession>A0A0B1TB47</accession>
<dbReference type="Gene3D" id="3.40.1170.60">
    <property type="match status" value="1"/>
</dbReference>
<dbReference type="Pfam" id="PF00533">
    <property type="entry name" value="BRCT"/>
    <property type="match status" value="1"/>
</dbReference>
<gene>
    <name evidence="4" type="ORF">OESDEN_05580</name>
</gene>
<dbReference type="InterPro" id="IPR043128">
    <property type="entry name" value="Rev_trsase/Diguanyl_cyclase"/>
</dbReference>
<feature type="region of interest" description="Disordered" evidence="1">
    <location>
        <begin position="24"/>
        <end position="113"/>
    </location>
</feature>
<dbReference type="Pfam" id="PF00817">
    <property type="entry name" value="IMS"/>
    <property type="match status" value="1"/>
</dbReference>
<proteinExistence type="predicted"/>
<dbReference type="GO" id="GO:0003887">
    <property type="term" value="F:DNA-directed DNA polymerase activity"/>
    <property type="evidence" value="ECO:0007669"/>
    <property type="project" value="TreeGrafter"/>
</dbReference>
<dbReference type="GO" id="GO:0070987">
    <property type="term" value="P:error-free translesion synthesis"/>
    <property type="evidence" value="ECO:0007669"/>
    <property type="project" value="TreeGrafter"/>
</dbReference>
<name>A0A0B1TB47_OESDE</name>
<dbReference type="AlphaFoldDB" id="A0A0B1TB47"/>
<dbReference type="GO" id="GO:0006281">
    <property type="term" value="P:DNA repair"/>
    <property type="evidence" value="ECO:0007669"/>
    <property type="project" value="InterPro"/>
</dbReference>
<evidence type="ECO:0000256" key="1">
    <source>
        <dbReference type="SAM" id="MobiDB-lite"/>
    </source>
</evidence>
<evidence type="ECO:0000313" key="5">
    <source>
        <dbReference type="Proteomes" id="UP000053660"/>
    </source>
</evidence>
<dbReference type="EMBL" id="KN550307">
    <property type="protein sequence ID" value="KHJ94484.1"/>
    <property type="molecule type" value="Genomic_DNA"/>
</dbReference>
<feature type="domain" description="UmuC" evidence="3">
    <location>
        <begin position="263"/>
        <end position="449"/>
    </location>
</feature>
<organism evidence="4 5">
    <name type="scientific">Oesophagostomum dentatum</name>
    <name type="common">Nodular worm</name>
    <dbReference type="NCBI Taxonomy" id="61180"/>
    <lineage>
        <taxon>Eukaryota</taxon>
        <taxon>Metazoa</taxon>
        <taxon>Ecdysozoa</taxon>
        <taxon>Nematoda</taxon>
        <taxon>Chromadorea</taxon>
        <taxon>Rhabditida</taxon>
        <taxon>Rhabditina</taxon>
        <taxon>Rhabditomorpha</taxon>
        <taxon>Strongyloidea</taxon>
        <taxon>Strongylidae</taxon>
        <taxon>Oesophagostomum</taxon>
    </lineage>
</organism>
<evidence type="ECO:0000259" key="2">
    <source>
        <dbReference type="PROSITE" id="PS50172"/>
    </source>
</evidence>
<dbReference type="OrthoDB" id="427711at2759"/>
<dbReference type="GO" id="GO:0005634">
    <property type="term" value="C:nucleus"/>
    <property type="evidence" value="ECO:0007669"/>
    <property type="project" value="TreeGrafter"/>
</dbReference>
<dbReference type="InterPro" id="IPR036420">
    <property type="entry name" value="BRCT_dom_sf"/>
</dbReference>
<dbReference type="PROSITE" id="PS50173">
    <property type="entry name" value="UMUC"/>
    <property type="match status" value="1"/>
</dbReference>
<feature type="compositionally biased region" description="Acidic residues" evidence="1">
    <location>
        <begin position="37"/>
        <end position="46"/>
    </location>
</feature>
<dbReference type="GO" id="GO:0042276">
    <property type="term" value="P:error-prone translesion synthesis"/>
    <property type="evidence" value="ECO:0007669"/>
    <property type="project" value="TreeGrafter"/>
</dbReference>
<dbReference type="InterPro" id="IPR001357">
    <property type="entry name" value="BRCT_dom"/>
</dbReference>
<dbReference type="Proteomes" id="UP000053660">
    <property type="component" value="Unassembled WGS sequence"/>
</dbReference>
<dbReference type="Gene3D" id="3.30.70.270">
    <property type="match status" value="1"/>
</dbReference>
<evidence type="ECO:0000313" key="4">
    <source>
        <dbReference type="EMBL" id="KHJ94484.1"/>
    </source>
</evidence>
<dbReference type="PANTHER" id="PTHR45990">
    <property type="entry name" value="DNA REPAIR PROTEIN REV1"/>
    <property type="match status" value="1"/>
</dbReference>
<dbReference type="PROSITE" id="PS50172">
    <property type="entry name" value="BRCT"/>
    <property type="match status" value="1"/>
</dbReference>
<evidence type="ECO:0000259" key="3">
    <source>
        <dbReference type="PROSITE" id="PS50173"/>
    </source>
</evidence>
<sequence>METITANAGETHIQIGDASVIIMSDNESDGSDRSEDLFDNCEDSCDVPEMRANTSTSGNFGRPSTSGITHQYKNTANKDSYQTSSDPSKTLAQNSAQSSFGSVSSKESDLRENMQQSMVRLENEDNSTRNFGHYMQLKKDKLRYQVNVLDRPQNRSSEIFSGISIFVNGHTEPTALELRQLIQLHGGEYHCYYQYGITSFIIATSLAAAKHLRSRLHLISTLAQELKEYVTTLRTEESNTFIGRETLGYLKDNNYKPPSSRIIFHVDLDCFFVSVALRDRPDLKDKAVAITHSKGVGAGFSELASVSYAARRCGLRNGMIVRDAIKRCPQLICLPYAFDEYKVVSKAIYTIVARYTLEIKAVSCDEMYVDCTKLLNEMSISDVKAFAEHLRAEIKRETGCTASVGIGRSTLMARLATRYAKPDGVRYVSAEESHIFIANEKVKNLPGLGYQTYNKLVANFGK</sequence>
<feature type="compositionally biased region" description="Polar residues" evidence="1">
    <location>
        <begin position="52"/>
        <end position="105"/>
    </location>
</feature>
<dbReference type="InterPro" id="IPR001126">
    <property type="entry name" value="UmuC"/>
</dbReference>
<dbReference type="SUPFAM" id="SSF56672">
    <property type="entry name" value="DNA/RNA polymerases"/>
    <property type="match status" value="1"/>
</dbReference>
<dbReference type="Gene3D" id="3.40.50.10190">
    <property type="entry name" value="BRCT domain"/>
    <property type="match status" value="1"/>
</dbReference>
<feature type="domain" description="BRCT" evidence="2">
    <location>
        <begin position="155"/>
        <end position="213"/>
    </location>
</feature>